<dbReference type="Proteomes" id="UP001321473">
    <property type="component" value="Unassembled WGS sequence"/>
</dbReference>
<sequence>MRQNWRLRKVGTTILGDLSYRSAGSRFWQSGTFEVSKSSEPRAGSSLQVTLPSELEGISYIQVTIQKGRNSKFNTDLLKDVDGNGDCFEVWCRPGKRDENAYCIICNQTINCSQHGVTAVKWHSQSKKHLELTSKLRDPDGRLKRPAAVQAALDFSSATGVMTHADRVTASEALFVLALTIKGLPWLKISVKISPFRMGMLTLSEASARIEEFRMIGRTLSGKREWYSPHDVICQKVQQ</sequence>
<gene>
    <name evidence="1" type="ORF">V5799_029395</name>
</gene>
<accession>A0AAQ4ERH9</accession>
<name>A0AAQ4ERH9_AMBAM</name>
<comment type="caution">
    <text evidence="1">The sequence shown here is derived from an EMBL/GenBank/DDBJ whole genome shotgun (WGS) entry which is preliminary data.</text>
</comment>
<proteinExistence type="predicted"/>
<dbReference type="AlphaFoldDB" id="A0AAQ4ERH9"/>
<evidence type="ECO:0000313" key="1">
    <source>
        <dbReference type="EMBL" id="KAK8777260.1"/>
    </source>
</evidence>
<organism evidence="1 2">
    <name type="scientific">Amblyomma americanum</name>
    <name type="common">Lone star tick</name>
    <dbReference type="NCBI Taxonomy" id="6943"/>
    <lineage>
        <taxon>Eukaryota</taxon>
        <taxon>Metazoa</taxon>
        <taxon>Ecdysozoa</taxon>
        <taxon>Arthropoda</taxon>
        <taxon>Chelicerata</taxon>
        <taxon>Arachnida</taxon>
        <taxon>Acari</taxon>
        <taxon>Parasitiformes</taxon>
        <taxon>Ixodida</taxon>
        <taxon>Ixodoidea</taxon>
        <taxon>Ixodidae</taxon>
        <taxon>Amblyomminae</taxon>
        <taxon>Amblyomma</taxon>
    </lineage>
</organism>
<dbReference type="EMBL" id="JARKHS020012048">
    <property type="protein sequence ID" value="KAK8777260.1"/>
    <property type="molecule type" value="Genomic_DNA"/>
</dbReference>
<reference evidence="1 2" key="1">
    <citation type="journal article" date="2023" name="Arcadia Sci">
        <title>De novo assembly of a long-read Amblyomma americanum tick genome.</title>
        <authorList>
            <person name="Chou S."/>
            <person name="Poskanzer K.E."/>
            <person name="Rollins M."/>
            <person name="Thuy-Boun P.S."/>
        </authorList>
    </citation>
    <scope>NUCLEOTIDE SEQUENCE [LARGE SCALE GENOMIC DNA]</scope>
    <source>
        <strain evidence="1">F_SG_1</strain>
        <tissue evidence="1">Salivary glands</tissue>
    </source>
</reference>
<evidence type="ECO:0000313" key="2">
    <source>
        <dbReference type="Proteomes" id="UP001321473"/>
    </source>
</evidence>
<keyword evidence="2" id="KW-1185">Reference proteome</keyword>
<protein>
    <submittedName>
        <fullName evidence="1">Uncharacterized protein</fullName>
    </submittedName>
</protein>